<keyword evidence="8 9" id="KW-0472">Membrane</keyword>
<dbReference type="EMBL" id="CP013065">
    <property type="protein sequence ID" value="ALM13182.1"/>
    <property type="molecule type" value="Genomic_DNA"/>
</dbReference>
<sequence>MFKKTSDYLRGAVEELHHVRWPTRQQAVRLSLIVIAFVFGTAVLFGVVDFLLARVVSLLLSFT</sequence>
<dbReference type="InterPro" id="IPR001901">
    <property type="entry name" value="Translocase_SecE/Sec61-g"/>
</dbReference>
<dbReference type="PANTHER" id="PTHR33910:SF1">
    <property type="entry name" value="PROTEIN TRANSLOCASE SUBUNIT SECE"/>
    <property type="match status" value="1"/>
</dbReference>
<dbReference type="KEGG" id="prf:PeribacterA2_0492"/>
<comment type="similarity">
    <text evidence="9">Belongs to the SecE/SEC61-gamma family.</text>
</comment>
<evidence type="ECO:0000256" key="7">
    <source>
        <dbReference type="ARBA" id="ARBA00023010"/>
    </source>
</evidence>
<dbReference type="GO" id="GO:0005886">
    <property type="term" value="C:plasma membrane"/>
    <property type="evidence" value="ECO:0007669"/>
    <property type="project" value="UniProtKB-SubCell"/>
</dbReference>
<evidence type="ECO:0000256" key="1">
    <source>
        <dbReference type="ARBA" id="ARBA00004370"/>
    </source>
</evidence>
<keyword evidence="2 9" id="KW-0813">Transport</keyword>
<accession>A0A0S1SRJ1</accession>
<comment type="subcellular location">
    <subcellularLocation>
        <location evidence="9">Cell membrane</location>
        <topology evidence="9">Single-pass membrane protein</topology>
    </subcellularLocation>
    <subcellularLocation>
        <location evidence="1">Membrane</location>
    </subcellularLocation>
</comment>
<dbReference type="PANTHER" id="PTHR33910">
    <property type="entry name" value="PROTEIN TRANSLOCASE SUBUNIT SECE"/>
    <property type="match status" value="1"/>
</dbReference>
<gene>
    <name evidence="9" type="primary">secE</name>
    <name evidence="10" type="ORF">PeribacterD1_0492</name>
</gene>
<dbReference type="Gene3D" id="1.20.5.1030">
    <property type="entry name" value="Preprotein translocase secy subunit"/>
    <property type="match status" value="1"/>
</dbReference>
<dbReference type="Pfam" id="PF00584">
    <property type="entry name" value="SecE"/>
    <property type="match status" value="1"/>
</dbReference>
<feature type="transmembrane region" description="Helical" evidence="9">
    <location>
        <begin position="30"/>
        <end position="53"/>
    </location>
</feature>
<dbReference type="GO" id="GO:0043952">
    <property type="term" value="P:protein transport by the Sec complex"/>
    <property type="evidence" value="ECO:0007669"/>
    <property type="project" value="UniProtKB-UniRule"/>
</dbReference>
<dbReference type="HAMAP" id="MF_00422">
    <property type="entry name" value="SecE"/>
    <property type="match status" value="1"/>
</dbReference>
<comment type="subunit">
    <text evidence="9">Component of the Sec protein translocase complex. Heterotrimer consisting of SecY, SecE and SecG subunits. The heterotrimers can form oligomers, although 1 heterotrimer is thought to be able to translocate proteins. Interacts with the ribosome. Interacts with SecDF, and other proteins may be involved. Interacts with SecA.</text>
</comment>
<reference evidence="10 11" key="2">
    <citation type="journal article" date="2016" name="PeerJ">
        <title>Analysis of five complete genome sequences for members of the class Peribacteria in the recently recognized Peregrinibacteria bacterial phylum.</title>
        <authorList>
            <person name="Anantharaman K."/>
            <person name="Brown C.T."/>
            <person name="Burstein D."/>
            <person name="Castelle C.J."/>
            <person name="Probst A.J."/>
            <person name="Thomas B.C."/>
            <person name="Williams K.H."/>
            <person name="Banfield J.F."/>
        </authorList>
    </citation>
    <scope>NUCLEOTIDE SEQUENCE [LARGE SCALE GENOMIC DNA]</scope>
    <source>
        <strain evidence="10">RIFOXYD1_FULL_PER-ii_59_16</strain>
    </source>
</reference>
<evidence type="ECO:0000313" key="11">
    <source>
        <dbReference type="Proteomes" id="UP000069135"/>
    </source>
</evidence>
<comment type="function">
    <text evidence="9">Essential subunit of the Sec protein translocation channel SecYEG. Clamps together the 2 halves of SecY. May contact the channel plug during translocation.</text>
</comment>
<dbReference type="STRING" id="1735162.PeribacterB2_0491"/>
<keyword evidence="4 9" id="KW-0812">Transmembrane</keyword>
<evidence type="ECO:0000313" key="10">
    <source>
        <dbReference type="EMBL" id="ALM13182.1"/>
    </source>
</evidence>
<reference evidence="11" key="1">
    <citation type="submission" date="2015-10" db="EMBL/GenBank/DDBJ databases">
        <title>Analysis of five complete genome sequences for members of the class Peribacteria in the recently recognized Peregrinibacteria bacterial phylum.</title>
        <authorList>
            <person name="Anantharaman K."/>
            <person name="Brown C.T."/>
            <person name="Burstein D."/>
            <person name="Castelle C.J."/>
            <person name="Probst A.J."/>
            <person name="Thomas B.C."/>
            <person name="Williams K.H."/>
            <person name="Banfield J.F."/>
        </authorList>
    </citation>
    <scope>NUCLEOTIDE SEQUENCE [LARGE SCALE GENOMIC DNA]</scope>
</reference>
<accession>A0A0S1SJ63</accession>
<dbReference type="GO" id="GO:0008320">
    <property type="term" value="F:protein transmembrane transporter activity"/>
    <property type="evidence" value="ECO:0007669"/>
    <property type="project" value="UniProtKB-UniRule"/>
</dbReference>
<evidence type="ECO:0000256" key="2">
    <source>
        <dbReference type="ARBA" id="ARBA00022448"/>
    </source>
</evidence>
<name>A0A0S1SJ63_9BACT</name>
<evidence type="ECO:0000256" key="9">
    <source>
        <dbReference type="HAMAP-Rule" id="MF_00422"/>
    </source>
</evidence>
<accession>A0A0S1SNY7</accession>
<keyword evidence="3 9" id="KW-1003">Cell membrane</keyword>
<proteinExistence type="inferred from homology"/>
<protein>
    <recommendedName>
        <fullName evidence="9">Protein translocase subunit SecE</fullName>
    </recommendedName>
</protein>
<evidence type="ECO:0000256" key="6">
    <source>
        <dbReference type="ARBA" id="ARBA00022989"/>
    </source>
</evidence>
<accession>A0A0S1SMC8</accession>
<dbReference type="GO" id="GO:0065002">
    <property type="term" value="P:intracellular protein transmembrane transport"/>
    <property type="evidence" value="ECO:0007669"/>
    <property type="project" value="UniProtKB-UniRule"/>
</dbReference>
<evidence type="ECO:0000256" key="5">
    <source>
        <dbReference type="ARBA" id="ARBA00022927"/>
    </source>
</evidence>
<dbReference type="InterPro" id="IPR038379">
    <property type="entry name" value="SecE_sf"/>
</dbReference>
<dbReference type="NCBIfam" id="TIGR00964">
    <property type="entry name" value="secE_bact"/>
    <property type="match status" value="1"/>
</dbReference>
<keyword evidence="6 9" id="KW-1133">Transmembrane helix</keyword>
<keyword evidence="5 9" id="KW-0653">Protein transport</keyword>
<dbReference type="GO" id="GO:0009306">
    <property type="term" value="P:protein secretion"/>
    <property type="evidence" value="ECO:0007669"/>
    <property type="project" value="UniProtKB-UniRule"/>
</dbReference>
<dbReference type="InterPro" id="IPR005807">
    <property type="entry name" value="SecE_bac"/>
</dbReference>
<organism evidence="10 11">
    <name type="scientific">Candidatus Peribacter riflensis</name>
    <dbReference type="NCBI Taxonomy" id="1735162"/>
    <lineage>
        <taxon>Bacteria</taxon>
        <taxon>Candidatus Peregrinibacteriota</taxon>
        <taxon>Candidatus Peribacteria</taxon>
        <taxon>Candidatus Peribacterales</taxon>
        <taxon>Candidatus Peribacteraceae</taxon>
        <taxon>Candidatus Peribacter</taxon>
    </lineage>
</organism>
<dbReference type="GO" id="GO:0006605">
    <property type="term" value="P:protein targeting"/>
    <property type="evidence" value="ECO:0007669"/>
    <property type="project" value="UniProtKB-UniRule"/>
</dbReference>
<keyword evidence="7 9" id="KW-0811">Translocation</keyword>
<evidence type="ECO:0000256" key="3">
    <source>
        <dbReference type="ARBA" id="ARBA00022475"/>
    </source>
</evidence>
<evidence type="ECO:0000256" key="4">
    <source>
        <dbReference type="ARBA" id="ARBA00022692"/>
    </source>
</evidence>
<accession>A0A0S1SP50</accession>
<dbReference type="Proteomes" id="UP000069135">
    <property type="component" value="Chromosome"/>
</dbReference>
<dbReference type="AlphaFoldDB" id="A0A0S1SJ63"/>
<evidence type="ECO:0000256" key="8">
    <source>
        <dbReference type="ARBA" id="ARBA00023136"/>
    </source>
</evidence>